<evidence type="ECO:0000256" key="1">
    <source>
        <dbReference type="ARBA" id="ARBA00009995"/>
    </source>
</evidence>
<comment type="similarity">
    <text evidence="1">Belongs to the UDP-glycosyltransferase family.</text>
</comment>
<evidence type="ECO:0000259" key="2">
    <source>
        <dbReference type="Pfam" id="PF26168"/>
    </source>
</evidence>
<dbReference type="AlphaFoldDB" id="A0A8S0PXE9"/>
<proteinExistence type="inferred from homology"/>
<reference evidence="3 4" key="1">
    <citation type="submission" date="2019-12" db="EMBL/GenBank/DDBJ databases">
        <authorList>
            <person name="Alioto T."/>
            <person name="Alioto T."/>
            <person name="Gomez Garrido J."/>
        </authorList>
    </citation>
    <scope>NUCLEOTIDE SEQUENCE [LARGE SCALE GENOMIC DNA]</scope>
</reference>
<dbReference type="GO" id="GO:0080044">
    <property type="term" value="F:quercetin 7-O-glucosyltransferase activity"/>
    <property type="evidence" value="ECO:0007669"/>
    <property type="project" value="TreeGrafter"/>
</dbReference>
<gene>
    <name evidence="3" type="ORF">OLEA9_A115009</name>
</gene>
<comment type="caution">
    <text evidence="3">The sequence shown here is derived from an EMBL/GenBank/DDBJ whole genome shotgun (WGS) entry which is preliminary data.</text>
</comment>
<dbReference type="Pfam" id="PF26168">
    <property type="entry name" value="Glyco_transf_N"/>
    <property type="match status" value="1"/>
</dbReference>
<dbReference type="InterPro" id="IPR058980">
    <property type="entry name" value="Glyco_transf_N"/>
</dbReference>
<dbReference type="Proteomes" id="UP000594638">
    <property type="component" value="Unassembled WGS sequence"/>
</dbReference>
<dbReference type="Gramene" id="OE9A115009T1">
    <property type="protein sequence ID" value="OE9A115009C1"/>
    <property type="gene ID" value="OE9A115009"/>
</dbReference>
<dbReference type="SUPFAM" id="SSF53756">
    <property type="entry name" value="UDP-Glycosyltransferase/glycogen phosphorylase"/>
    <property type="match status" value="1"/>
</dbReference>
<dbReference type="PANTHER" id="PTHR11926:SF1498">
    <property type="entry name" value="GLYCOSYLTRANSFERASE"/>
    <property type="match status" value="1"/>
</dbReference>
<dbReference type="EMBL" id="CACTIH010000308">
    <property type="protein sequence ID" value="CAA2959148.1"/>
    <property type="molecule type" value="Genomic_DNA"/>
</dbReference>
<evidence type="ECO:0000313" key="3">
    <source>
        <dbReference type="EMBL" id="CAA2959148.1"/>
    </source>
</evidence>
<sequence length="228" mass="25056">MVQFSTMGLVNHLLILTIFVIYKGHTVSFLSAQTPSVCVCVCVCVRERERERERMESIAGNDKAHAICVPCPGQGHINPMFKLAKLLHHQGFFITFVNTEFNHKRLLKSHGPTALAGLPDFRFETIPDGLPPSDADATQDIPSLCESTTKTCLAPFCSLLTKLNNAAPEVPPVTCIVSDGVMSFTLKAAEQFGLPEVLFWTTSACGFLGYTQYPHLIERGYTPLKGLV</sequence>
<keyword evidence="4" id="KW-1185">Reference proteome</keyword>
<dbReference type="PANTHER" id="PTHR11926">
    <property type="entry name" value="GLUCOSYL/GLUCURONOSYL TRANSFERASES"/>
    <property type="match status" value="1"/>
</dbReference>
<accession>A0A8S0PXE9</accession>
<protein>
    <submittedName>
        <fullName evidence="3">7-deoxyloganetin glucosyltransferase-like</fullName>
    </submittedName>
</protein>
<dbReference type="Gene3D" id="3.40.50.2000">
    <property type="entry name" value="Glycogen Phosphorylase B"/>
    <property type="match status" value="1"/>
</dbReference>
<evidence type="ECO:0000313" key="4">
    <source>
        <dbReference type="Proteomes" id="UP000594638"/>
    </source>
</evidence>
<organism evidence="3 4">
    <name type="scientific">Olea europaea subsp. europaea</name>
    <dbReference type="NCBI Taxonomy" id="158383"/>
    <lineage>
        <taxon>Eukaryota</taxon>
        <taxon>Viridiplantae</taxon>
        <taxon>Streptophyta</taxon>
        <taxon>Embryophyta</taxon>
        <taxon>Tracheophyta</taxon>
        <taxon>Spermatophyta</taxon>
        <taxon>Magnoliopsida</taxon>
        <taxon>eudicotyledons</taxon>
        <taxon>Gunneridae</taxon>
        <taxon>Pentapetalae</taxon>
        <taxon>asterids</taxon>
        <taxon>lamiids</taxon>
        <taxon>Lamiales</taxon>
        <taxon>Oleaceae</taxon>
        <taxon>Oleeae</taxon>
        <taxon>Olea</taxon>
    </lineage>
</organism>
<dbReference type="GO" id="GO:0080043">
    <property type="term" value="F:quercetin 3-O-glucosyltransferase activity"/>
    <property type="evidence" value="ECO:0007669"/>
    <property type="project" value="TreeGrafter"/>
</dbReference>
<name>A0A8S0PXE9_OLEEU</name>
<dbReference type="OrthoDB" id="5835829at2759"/>
<feature type="domain" description="Glycosyltransferase N-terminal" evidence="2">
    <location>
        <begin position="66"/>
        <end position="191"/>
    </location>
</feature>